<comment type="caution">
    <text evidence="1">The sequence shown here is derived from an EMBL/GenBank/DDBJ whole genome shotgun (WGS) entry which is preliminary data.</text>
</comment>
<dbReference type="EMBL" id="JAFIQS020000011">
    <property type="protein sequence ID" value="KAH9475979.1"/>
    <property type="molecule type" value="Genomic_DNA"/>
</dbReference>
<reference evidence="1" key="1">
    <citation type="submission" date="2021-10" db="EMBL/GenBank/DDBJ databases">
        <title>Psilocybe cubensis genome.</title>
        <authorList>
            <person name="Mckernan K.J."/>
            <person name="Crawford S."/>
            <person name="Trippe A."/>
            <person name="Kane L.T."/>
            <person name="Mclaughlin S."/>
        </authorList>
    </citation>
    <scope>NUCLEOTIDE SEQUENCE</scope>
    <source>
        <strain evidence="1">MGC-MH-2018</strain>
    </source>
</reference>
<dbReference type="Proteomes" id="UP000664032">
    <property type="component" value="Unassembled WGS sequence"/>
</dbReference>
<evidence type="ECO:0000313" key="2">
    <source>
        <dbReference type="Proteomes" id="UP000664032"/>
    </source>
</evidence>
<gene>
    <name evidence="1" type="ORF">JR316_0011544</name>
</gene>
<proteinExistence type="predicted"/>
<evidence type="ECO:0000313" key="1">
    <source>
        <dbReference type="EMBL" id="KAH9475979.1"/>
    </source>
</evidence>
<keyword evidence="2" id="KW-1185">Reference proteome</keyword>
<sequence length="427" mass="47654">MSSRDQVDSLLAIIKEAAYNALDEYETYGTPAPNLDSLEPHPLDVADDKLRLKKIISKLEGACDQLCTILAPPSHTVMNRAQDFGWACLRVSVRQKIADELAQHPDGLHVDELSKKVNVHPMKLASILRVLAARHCFREVLPNSFANNRLSMNLVSDHSVSALVNLVTEEGQRSALALSDYVVDPEYGYSLDISKAVFQYRNKDVMPKGLTFYEWLQSSEQKERRQVMMKAMIGMNLVIGSLSALHAYSWSTVKSVCDVGSGMGGFSRSLLEMYPMIHVTQFDLPQTLELAKKVGISGSDEQAILILKSVREAMGPGSRALIREWDDINHLREACVTLNSDDHVLHHMSSTKGTYSEGMDVAPEPMLPNYGVGKIRLYHQDLTMMMCYNTKERTVGEMIALGEKAGLRGLKIFDLAEMCLIEFDKVD</sequence>
<accession>A0ACB8GKE8</accession>
<organism evidence="1 2">
    <name type="scientific">Psilocybe cubensis</name>
    <name type="common">Psychedelic mushroom</name>
    <name type="synonym">Stropharia cubensis</name>
    <dbReference type="NCBI Taxonomy" id="181762"/>
    <lineage>
        <taxon>Eukaryota</taxon>
        <taxon>Fungi</taxon>
        <taxon>Dikarya</taxon>
        <taxon>Basidiomycota</taxon>
        <taxon>Agaricomycotina</taxon>
        <taxon>Agaricomycetes</taxon>
        <taxon>Agaricomycetidae</taxon>
        <taxon>Agaricales</taxon>
        <taxon>Agaricineae</taxon>
        <taxon>Strophariaceae</taxon>
        <taxon>Psilocybe</taxon>
    </lineage>
</organism>
<protein>
    <submittedName>
        <fullName evidence="1">3-O-methyltransferase 2</fullName>
    </submittedName>
</protein>
<name>A0ACB8GKE8_PSICU</name>